<reference evidence="1" key="1">
    <citation type="submission" date="2019-11" db="EMBL/GenBank/DDBJ databases">
        <title>The Chloroplast Genome of the Green Alga Chaetophora sp.</title>
        <authorList>
            <person name="Liu B."/>
        </authorList>
    </citation>
    <scope>NUCLEOTIDE SEQUENCE</scope>
</reference>
<dbReference type="GO" id="GO:0004519">
    <property type="term" value="F:endonuclease activity"/>
    <property type="evidence" value="ECO:0007669"/>
    <property type="project" value="UniProtKB-KW"/>
</dbReference>
<protein>
    <submittedName>
        <fullName evidence="1">Putative site-specific DNA endonuclease</fullName>
    </submittedName>
</protein>
<accession>A0A6H1XDT6</accession>
<evidence type="ECO:0000313" key="1">
    <source>
        <dbReference type="EMBL" id="QJA13783.1"/>
    </source>
</evidence>
<keyword evidence="1" id="KW-0150">Chloroplast</keyword>
<keyword evidence="1" id="KW-0378">Hydrolase</keyword>
<gene>
    <name evidence="1" type="primary">orf278</name>
</gene>
<sequence>MLGVFKAYGLNTAKIQEYFLKIDTFLKNRFCFFYKSLSEQMQELLLSDKNYKQYSKTLYFYYASYLKTLDEDTGGRPELDNTPFRCLHHIVPKFDGGIETAENRCHMHQHEHTLIHLIRFSWTPNTKDLNAFSSCCLTEDQLKRRNYSQTEGSIRAQKQTTQNPEGQANVGKIGRLNRRPAIVSPLQRRASFLTGTKNQYGNSRKRVNAFTWWLCEQELSFRFNSTGEIASIKPSSEPKTRTVAQIAEQLLVINTTIVVNRNAYSNLSIIFRGETKEK</sequence>
<keyword evidence="1" id="KW-0934">Plastid</keyword>
<dbReference type="EMBL" id="MN701588">
    <property type="protein sequence ID" value="QJA13783.1"/>
    <property type="molecule type" value="Genomic_DNA"/>
</dbReference>
<name>A0A6H1XDT6_9CHLO</name>
<dbReference type="AlphaFoldDB" id="A0A6H1XDT6"/>
<keyword evidence="1" id="KW-0255">Endonuclease</keyword>
<keyword evidence="1" id="KW-0540">Nuclease</keyword>
<proteinExistence type="predicted"/>
<geneLocation type="chloroplast" evidence="1"/>
<organism evidence="1">
    <name type="scientific">Chaetophora sp. FACHB-2423</name>
    <dbReference type="NCBI Taxonomy" id="2725789"/>
    <lineage>
        <taxon>Eukaryota</taxon>
        <taxon>Viridiplantae</taxon>
        <taxon>Chlorophyta</taxon>
        <taxon>core chlorophytes</taxon>
        <taxon>Chlorophyceae</taxon>
        <taxon>OCC clade</taxon>
        <taxon>Chaetophorales</taxon>
        <taxon>Chaetophoraceae</taxon>
        <taxon>Chaetophora</taxon>
    </lineage>
</organism>